<dbReference type="InterPro" id="IPR009080">
    <property type="entry name" value="tRNAsynth_Ia_anticodon-bd"/>
</dbReference>
<dbReference type="EMBL" id="MBUA01000012">
    <property type="protein sequence ID" value="MBC6490881.1"/>
    <property type="molecule type" value="Genomic_DNA"/>
</dbReference>
<comment type="caution">
    <text evidence="14">The sequence shown here is derived from an EMBL/GenBank/DDBJ whole genome shotgun (WGS) entry which is preliminary data.</text>
</comment>
<dbReference type="Pfam" id="PF08264">
    <property type="entry name" value="Anticodon_1"/>
    <property type="match status" value="1"/>
</dbReference>
<evidence type="ECO:0000259" key="12">
    <source>
        <dbReference type="Pfam" id="PF09334"/>
    </source>
</evidence>
<dbReference type="InterPro" id="IPR001412">
    <property type="entry name" value="aa-tRNA-synth_I_CS"/>
</dbReference>
<evidence type="ECO:0000256" key="2">
    <source>
        <dbReference type="ARBA" id="ARBA00022490"/>
    </source>
</evidence>
<evidence type="ECO:0000259" key="11">
    <source>
        <dbReference type="Pfam" id="PF08264"/>
    </source>
</evidence>
<keyword evidence="2 9" id="KW-0963">Cytoplasm</keyword>
<dbReference type="SUPFAM" id="SSF50677">
    <property type="entry name" value="ValRS/IleRS/LeuRS editing domain"/>
    <property type="match status" value="1"/>
</dbReference>
<reference evidence="14 15" key="1">
    <citation type="submission" date="2016-07" db="EMBL/GenBank/DDBJ databases">
        <title>Genome analysis of Flavihumibacter stibioxidans YS-17.</title>
        <authorList>
            <person name="Shi K."/>
            <person name="Han Y."/>
            <person name="Wang G."/>
        </authorList>
    </citation>
    <scope>NUCLEOTIDE SEQUENCE [LARGE SCALE GENOMIC DNA]</scope>
    <source>
        <strain evidence="14 15">YS-17</strain>
    </source>
</reference>
<dbReference type="Gene3D" id="3.90.740.10">
    <property type="entry name" value="Valyl/Leucyl/Isoleucyl-tRNA synthetase, editing domain"/>
    <property type="match status" value="1"/>
</dbReference>
<dbReference type="InterPro" id="IPR013155">
    <property type="entry name" value="M/V/L/I-tRNA-synth_anticd-bd"/>
</dbReference>
<dbReference type="SUPFAM" id="SSF52374">
    <property type="entry name" value="Nucleotidylyl transferase"/>
    <property type="match status" value="1"/>
</dbReference>
<organism evidence="14 15">
    <name type="scientific">Flavihumibacter stibioxidans</name>
    <dbReference type="NCBI Taxonomy" id="1834163"/>
    <lineage>
        <taxon>Bacteria</taxon>
        <taxon>Pseudomonadati</taxon>
        <taxon>Bacteroidota</taxon>
        <taxon>Chitinophagia</taxon>
        <taxon>Chitinophagales</taxon>
        <taxon>Chitinophagaceae</taxon>
        <taxon>Flavihumibacter</taxon>
    </lineage>
</organism>
<keyword evidence="5 9" id="KW-0067">ATP-binding</keyword>
<evidence type="ECO:0000256" key="6">
    <source>
        <dbReference type="ARBA" id="ARBA00022917"/>
    </source>
</evidence>
<dbReference type="InterPro" id="IPR002302">
    <property type="entry name" value="Leu-tRNA-ligase"/>
</dbReference>
<keyword evidence="6 9" id="KW-0648">Protein biosynthesis</keyword>
<evidence type="ECO:0000256" key="1">
    <source>
        <dbReference type="ARBA" id="ARBA00005594"/>
    </source>
</evidence>
<keyword evidence="7 9" id="KW-0030">Aminoacyl-tRNA synthetase</keyword>
<keyword evidence="15" id="KW-1185">Reference proteome</keyword>
<evidence type="ECO:0000256" key="7">
    <source>
        <dbReference type="ARBA" id="ARBA00023146"/>
    </source>
</evidence>
<dbReference type="PRINTS" id="PR00985">
    <property type="entry name" value="TRNASYNTHLEU"/>
</dbReference>
<proteinExistence type="inferred from homology"/>
<dbReference type="InterPro" id="IPR009008">
    <property type="entry name" value="Val/Leu/Ile-tRNA-synth_edit"/>
</dbReference>
<evidence type="ECO:0000259" key="13">
    <source>
        <dbReference type="Pfam" id="PF13603"/>
    </source>
</evidence>
<comment type="subcellular location">
    <subcellularLocation>
        <location evidence="9">Cytoplasm</location>
    </subcellularLocation>
</comment>
<comment type="similarity">
    <text evidence="1 9 10">Belongs to the class-I aminoacyl-tRNA synthetase family.</text>
</comment>
<feature type="short sequence motif" description="'KMSKS' region" evidence="9">
    <location>
        <begin position="699"/>
        <end position="703"/>
    </location>
</feature>
<dbReference type="PROSITE" id="PS00178">
    <property type="entry name" value="AA_TRNA_LIGASE_I"/>
    <property type="match status" value="1"/>
</dbReference>
<dbReference type="Pfam" id="PF13603">
    <property type="entry name" value="tRNA-synt_1_2"/>
    <property type="match status" value="1"/>
</dbReference>
<comment type="caution">
    <text evidence="9">Lacks conserved residue(s) required for the propagation of feature annotation.</text>
</comment>
<keyword evidence="4 9" id="KW-0547">Nucleotide-binding</keyword>
<dbReference type="PANTHER" id="PTHR43740:SF2">
    <property type="entry name" value="LEUCINE--TRNA LIGASE, MITOCHONDRIAL"/>
    <property type="match status" value="1"/>
</dbReference>
<dbReference type="CDD" id="cd00812">
    <property type="entry name" value="LeuRS_core"/>
    <property type="match status" value="1"/>
</dbReference>
<gene>
    <name evidence="9" type="primary">leuS</name>
    <name evidence="14" type="ORF">BC349_07545</name>
</gene>
<feature type="domain" description="Methionyl/Leucyl tRNA synthetase" evidence="12">
    <location>
        <begin position="39"/>
        <end position="175"/>
    </location>
</feature>
<sequence>MEYSFRQIEQKWQQQWKTTNAYKVFNDSTRPKCYVLDMFPYPSGAGLHVGHPLGYIASDIYSRYKRLKGYNVLHPMGYDAFGLPAEQYAIEHGVHPAISTDQNINNFRKQLDNIGFCFDWDREVRTCEPGYYKWTQWIFLQLFNSFFNRHNGKAEPISALVAAFETEGNINHDCPGNARLRFSAADWAGFTEKHRQEILMDYRLAYCGYGEVNWCEALGTVLANDEVVNGVSERGGHLVIKKRLRQWYLRITEYADRLLEGLERIEFSDAMKEMQTNWIGKSFGAEIDFAVKSEQGALNKLRVYTTRPDTIFGVDFMVVAPELDIVECLKSSGQAAAVDEYLDYVKSRSERERMAEKKISGVFTGAYALNPFDGREIPIWISEYVLAGYGTGAIMAVPCGDERDHKFAEHFNIPITNIIGSLYNGVEANPTKDALLENSGFLNGVPMRDAIEIVIGKIEAMGIGHRKVNFRMRDAAFSRQRYWGEPFPIQWKDGVAVPLEESALPLELPHVDSYRPGPEGEGPLANIPEWVARELETNTMPGYAGSSWYFLRYMDPHNDKSFCDRKVSDYWGQVDLYIGGTEHAVGHLLYSRMWTKALYDLGHIGFDEPYKKLVNQGMIQGSSRFVYRLHGTHTYISKGLLDREDSYQGKQVDKLHVDVNIVDGYELDTNEFKTWKPDFADAEFILEDGKYICGSEVEKMSKSKFNTVNPDLIVEKFGADTFRMYEMFLGPVEISKPWDTKGIEGVHRFLKKLWRLFADEEKGLLVTNETPTAAELKVLHKTIRKIEEDTERFSFNTAVSSFMICVNELHDLKCRKKSVLEQLLVLLTPYAPHLCEELWQQIGNEGSVLDAGFPKFEEQYVRESSKAYPVAINGKTRTEITITLDADQQQVEAIIMADPAVVKWLEGKSPKKVIYVKNKMINVVI</sequence>
<accession>A0ABR7M8D5</accession>
<evidence type="ECO:0000256" key="4">
    <source>
        <dbReference type="ARBA" id="ARBA00022741"/>
    </source>
</evidence>
<feature type="domain" description="Leucyl-tRNA synthetase editing" evidence="13">
    <location>
        <begin position="277"/>
        <end position="457"/>
    </location>
</feature>
<evidence type="ECO:0000313" key="15">
    <source>
        <dbReference type="Proteomes" id="UP000765802"/>
    </source>
</evidence>
<dbReference type="Gene3D" id="1.10.730.10">
    <property type="entry name" value="Isoleucyl-tRNA Synthetase, Domain 1"/>
    <property type="match status" value="2"/>
</dbReference>
<feature type="domain" description="Methionyl/Valyl/Leucyl/Isoleucyl-tRNA synthetase anticodon-binding" evidence="11">
    <location>
        <begin position="776"/>
        <end position="887"/>
    </location>
</feature>
<evidence type="ECO:0000256" key="3">
    <source>
        <dbReference type="ARBA" id="ARBA00022598"/>
    </source>
</evidence>
<dbReference type="InterPro" id="IPR014729">
    <property type="entry name" value="Rossmann-like_a/b/a_fold"/>
</dbReference>
<protein>
    <recommendedName>
        <fullName evidence="9">Leucine--tRNA ligase</fullName>
        <ecNumber evidence="9">6.1.1.4</ecNumber>
    </recommendedName>
    <alternativeName>
        <fullName evidence="9">Leucyl-tRNA synthetase</fullName>
        <shortName evidence="9">LeuRS</shortName>
    </alternativeName>
</protein>
<feature type="binding site" evidence="9">
    <location>
        <position position="702"/>
    </location>
    <ligand>
        <name>ATP</name>
        <dbReference type="ChEBI" id="CHEBI:30616"/>
    </ligand>
</feature>
<evidence type="ECO:0000256" key="10">
    <source>
        <dbReference type="RuleBase" id="RU363039"/>
    </source>
</evidence>
<dbReference type="RefSeq" id="WP_187256225.1">
    <property type="nucleotide sequence ID" value="NZ_JBHULF010000014.1"/>
</dbReference>
<evidence type="ECO:0000313" key="14">
    <source>
        <dbReference type="EMBL" id="MBC6490881.1"/>
    </source>
</evidence>
<dbReference type="HAMAP" id="MF_00049_B">
    <property type="entry name" value="Leu_tRNA_synth_B"/>
    <property type="match status" value="1"/>
</dbReference>
<dbReference type="Pfam" id="PF09334">
    <property type="entry name" value="tRNA-synt_1g"/>
    <property type="match status" value="1"/>
</dbReference>
<evidence type="ECO:0000256" key="9">
    <source>
        <dbReference type="HAMAP-Rule" id="MF_00049"/>
    </source>
</evidence>
<comment type="catalytic activity">
    <reaction evidence="8 9">
        <text>tRNA(Leu) + L-leucine + ATP = L-leucyl-tRNA(Leu) + AMP + diphosphate</text>
        <dbReference type="Rhea" id="RHEA:11688"/>
        <dbReference type="Rhea" id="RHEA-COMP:9613"/>
        <dbReference type="Rhea" id="RHEA-COMP:9622"/>
        <dbReference type="ChEBI" id="CHEBI:30616"/>
        <dbReference type="ChEBI" id="CHEBI:33019"/>
        <dbReference type="ChEBI" id="CHEBI:57427"/>
        <dbReference type="ChEBI" id="CHEBI:78442"/>
        <dbReference type="ChEBI" id="CHEBI:78494"/>
        <dbReference type="ChEBI" id="CHEBI:456215"/>
        <dbReference type="EC" id="6.1.1.4"/>
    </reaction>
</comment>
<dbReference type="NCBIfam" id="TIGR00396">
    <property type="entry name" value="leuS_bact"/>
    <property type="match status" value="1"/>
</dbReference>
<dbReference type="InterPro" id="IPR015413">
    <property type="entry name" value="Methionyl/Leucyl_tRNA_Synth"/>
</dbReference>
<dbReference type="Gene3D" id="3.40.50.620">
    <property type="entry name" value="HUPs"/>
    <property type="match status" value="3"/>
</dbReference>
<dbReference type="InterPro" id="IPR025709">
    <property type="entry name" value="Leu_tRNA-synth_edit"/>
</dbReference>
<dbReference type="GO" id="GO:0016874">
    <property type="term" value="F:ligase activity"/>
    <property type="evidence" value="ECO:0007669"/>
    <property type="project" value="UniProtKB-KW"/>
</dbReference>
<name>A0ABR7M8D5_9BACT</name>
<dbReference type="EC" id="6.1.1.4" evidence="9"/>
<dbReference type="CDD" id="cd07958">
    <property type="entry name" value="Anticodon_Ia_Leu_BEm"/>
    <property type="match status" value="1"/>
</dbReference>
<keyword evidence="3 9" id="KW-0436">Ligase</keyword>
<dbReference type="SUPFAM" id="SSF47323">
    <property type="entry name" value="Anticodon-binding domain of a subclass of class I aminoacyl-tRNA synthetases"/>
    <property type="match status" value="1"/>
</dbReference>
<dbReference type="PANTHER" id="PTHR43740">
    <property type="entry name" value="LEUCYL-TRNA SYNTHETASE"/>
    <property type="match status" value="1"/>
</dbReference>
<dbReference type="Proteomes" id="UP000765802">
    <property type="component" value="Unassembled WGS sequence"/>
</dbReference>
<evidence type="ECO:0000256" key="8">
    <source>
        <dbReference type="ARBA" id="ARBA00047469"/>
    </source>
</evidence>
<evidence type="ECO:0000256" key="5">
    <source>
        <dbReference type="ARBA" id="ARBA00022840"/>
    </source>
</evidence>